<dbReference type="InterPro" id="IPR029063">
    <property type="entry name" value="SAM-dependent_MTases_sf"/>
</dbReference>
<keyword evidence="1" id="KW-0489">Methyltransferase</keyword>
<evidence type="ECO:0000259" key="4">
    <source>
        <dbReference type="Pfam" id="PF08241"/>
    </source>
</evidence>
<accession>A0AAW1S5M5</accession>
<feature type="compositionally biased region" description="Polar residues" evidence="3">
    <location>
        <begin position="358"/>
        <end position="371"/>
    </location>
</feature>
<evidence type="ECO:0000256" key="1">
    <source>
        <dbReference type="ARBA" id="ARBA00022603"/>
    </source>
</evidence>
<dbReference type="AlphaFoldDB" id="A0AAW1S5M5"/>
<dbReference type="CDD" id="cd02440">
    <property type="entry name" value="AdoMet_MTases"/>
    <property type="match status" value="1"/>
</dbReference>
<evidence type="ECO:0000313" key="5">
    <source>
        <dbReference type="EMBL" id="KAK9841375.1"/>
    </source>
</evidence>
<proteinExistence type="predicted"/>
<feature type="compositionally biased region" description="Basic and acidic residues" evidence="3">
    <location>
        <begin position="339"/>
        <end position="354"/>
    </location>
</feature>
<dbReference type="Proteomes" id="UP001438707">
    <property type="component" value="Unassembled WGS sequence"/>
</dbReference>
<keyword evidence="6" id="KW-1185">Reference proteome</keyword>
<dbReference type="GO" id="GO:0008757">
    <property type="term" value="F:S-adenosylmethionine-dependent methyltransferase activity"/>
    <property type="evidence" value="ECO:0007669"/>
    <property type="project" value="InterPro"/>
</dbReference>
<dbReference type="PANTHER" id="PTHR13090">
    <property type="entry name" value="ARGININE-HYDROXYLASE NDUFAF5, MITOCHONDRIAL"/>
    <property type="match status" value="1"/>
</dbReference>
<dbReference type="Pfam" id="PF08241">
    <property type="entry name" value="Methyltransf_11"/>
    <property type="match status" value="1"/>
</dbReference>
<protein>
    <recommendedName>
        <fullName evidence="4">Methyltransferase type 11 domain-containing protein</fullName>
    </recommendedName>
</protein>
<feature type="region of interest" description="Disordered" evidence="3">
    <location>
        <begin position="321"/>
        <end position="371"/>
    </location>
</feature>
<dbReference type="GO" id="GO:0032981">
    <property type="term" value="P:mitochondrial respiratory chain complex I assembly"/>
    <property type="evidence" value="ECO:0007669"/>
    <property type="project" value="TreeGrafter"/>
</dbReference>
<dbReference type="GO" id="GO:0032259">
    <property type="term" value="P:methylation"/>
    <property type="evidence" value="ECO:0007669"/>
    <property type="project" value="UniProtKB-KW"/>
</dbReference>
<comment type="caution">
    <text evidence="5">The sequence shown here is derived from an EMBL/GenBank/DDBJ whole genome shotgun (WGS) entry which is preliminary data.</text>
</comment>
<evidence type="ECO:0000256" key="2">
    <source>
        <dbReference type="ARBA" id="ARBA00022679"/>
    </source>
</evidence>
<feature type="domain" description="Methyltransferase type 11" evidence="4">
    <location>
        <begin position="104"/>
        <end position="194"/>
    </location>
</feature>
<gene>
    <name evidence="5" type="ORF">WJX74_004809</name>
</gene>
<dbReference type="PANTHER" id="PTHR13090:SF1">
    <property type="entry name" value="ARGININE-HYDROXYLASE NDUFAF5, MITOCHONDRIAL"/>
    <property type="match status" value="1"/>
</dbReference>
<dbReference type="GO" id="GO:0005739">
    <property type="term" value="C:mitochondrion"/>
    <property type="evidence" value="ECO:0007669"/>
    <property type="project" value="TreeGrafter"/>
</dbReference>
<dbReference type="InterPro" id="IPR050602">
    <property type="entry name" value="Malonyl-ACP_OMT"/>
</dbReference>
<name>A0AAW1S5M5_9CHLO</name>
<sequence length="371" mass="40938">MTTTWGRVLARQFRKGWSEVCGVHRPAELHSRGTYTAAVHVGATEVEIFDRPLKRLHRDRSAATLRVDDPLQLAITENLLDRLEDCKRQFPVAAILGGAGEVVLRQLQDGRAGIEKVLLLDSSQAMLDRVKQRVTASSGSMPDVDYILGDAEDIPLEEGSVDLIISCLSLHWVNDLMEAMRQYRKVLKPDGLFLAAMLGGGTLQEMRIACTLAQTEREGGVSPFVSPLVQVRDAGNLLFGAGLTIPTVDVDDVQLAYRDPLEMVEHLRSLGESHATKRRRSFLPRDVALAAAAIYESHFKNEAGGIDATYQVIYMTGWTPHPARQKPAKRGSGTVNFVDLERELGSRPKFKGLDDNENSSPQPSETGRQET</sequence>
<dbReference type="SUPFAM" id="SSF53335">
    <property type="entry name" value="S-adenosyl-L-methionine-dependent methyltransferases"/>
    <property type="match status" value="1"/>
</dbReference>
<keyword evidence="2" id="KW-0808">Transferase</keyword>
<reference evidence="5 6" key="1">
    <citation type="journal article" date="2024" name="Nat. Commun.">
        <title>Phylogenomics reveals the evolutionary origins of lichenization in chlorophyte algae.</title>
        <authorList>
            <person name="Puginier C."/>
            <person name="Libourel C."/>
            <person name="Otte J."/>
            <person name="Skaloud P."/>
            <person name="Haon M."/>
            <person name="Grisel S."/>
            <person name="Petersen M."/>
            <person name="Berrin J.G."/>
            <person name="Delaux P.M."/>
            <person name="Dal Grande F."/>
            <person name="Keller J."/>
        </authorList>
    </citation>
    <scope>NUCLEOTIDE SEQUENCE [LARGE SCALE GENOMIC DNA]</scope>
    <source>
        <strain evidence="5 6">SAG 2145</strain>
    </source>
</reference>
<dbReference type="Gene3D" id="3.40.50.150">
    <property type="entry name" value="Vaccinia Virus protein VP39"/>
    <property type="match status" value="1"/>
</dbReference>
<dbReference type="InterPro" id="IPR013216">
    <property type="entry name" value="Methyltransf_11"/>
</dbReference>
<evidence type="ECO:0000313" key="6">
    <source>
        <dbReference type="Proteomes" id="UP001438707"/>
    </source>
</evidence>
<dbReference type="EMBL" id="JALJOS010000003">
    <property type="protein sequence ID" value="KAK9841375.1"/>
    <property type="molecule type" value="Genomic_DNA"/>
</dbReference>
<evidence type="ECO:0000256" key="3">
    <source>
        <dbReference type="SAM" id="MobiDB-lite"/>
    </source>
</evidence>
<organism evidence="5 6">
    <name type="scientific">Apatococcus lobatus</name>
    <dbReference type="NCBI Taxonomy" id="904363"/>
    <lineage>
        <taxon>Eukaryota</taxon>
        <taxon>Viridiplantae</taxon>
        <taxon>Chlorophyta</taxon>
        <taxon>core chlorophytes</taxon>
        <taxon>Trebouxiophyceae</taxon>
        <taxon>Chlorellales</taxon>
        <taxon>Chlorellaceae</taxon>
        <taxon>Apatococcus</taxon>
    </lineage>
</organism>